<keyword evidence="3" id="KW-1185">Reference proteome</keyword>
<feature type="domain" description="Glycine zipper 2TM" evidence="1">
    <location>
        <begin position="88"/>
        <end position="128"/>
    </location>
</feature>
<dbReference type="OrthoDB" id="5298735at2"/>
<evidence type="ECO:0000313" key="3">
    <source>
        <dbReference type="Proteomes" id="UP000515733"/>
    </source>
</evidence>
<accession>A0A6S6Y6T2</accession>
<sequence length="179" mass="18129">METPSLFKRSPPKLLYPALIVAAICVTLFSLLGIATMTGHLPGALAGINETSPAAQSAAKLAAAPCADCGVAESIRAITVKGSGSGTGAVIGGIAGAVLGNTMGRGNGRTAMTLIGGGAGAYAGNEIEKNSNRHMVWQTRVRMEDGSVRTFSTHSQPEFGVGAKVRVMGGQVVPYRSAS</sequence>
<dbReference type="Proteomes" id="UP000515733">
    <property type="component" value="Chromosome"/>
</dbReference>
<dbReference type="InterPro" id="IPR008816">
    <property type="entry name" value="Gly_zipper_2TM_dom"/>
</dbReference>
<dbReference type="GO" id="GO:0019867">
    <property type="term" value="C:outer membrane"/>
    <property type="evidence" value="ECO:0007669"/>
    <property type="project" value="InterPro"/>
</dbReference>
<evidence type="ECO:0000313" key="2">
    <source>
        <dbReference type="EMBL" id="CAB1368228.1"/>
    </source>
</evidence>
<organism evidence="2 3">
    <name type="scientific">Denitratisoma oestradiolicum</name>
    <dbReference type="NCBI Taxonomy" id="311182"/>
    <lineage>
        <taxon>Bacteria</taxon>
        <taxon>Pseudomonadati</taxon>
        <taxon>Pseudomonadota</taxon>
        <taxon>Betaproteobacteria</taxon>
        <taxon>Nitrosomonadales</taxon>
        <taxon>Sterolibacteriaceae</taxon>
        <taxon>Denitratisoma</taxon>
    </lineage>
</organism>
<protein>
    <recommendedName>
        <fullName evidence="1">Glycine zipper 2TM domain-containing protein</fullName>
    </recommendedName>
</protein>
<dbReference type="KEGG" id="doe:DENOEST_1063"/>
<dbReference type="Pfam" id="PF05433">
    <property type="entry name" value="Rick_17kDa_Anti"/>
    <property type="match status" value="1"/>
</dbReference>
<dbReference type="RefSeq" id="WP_145771880.1">
    <property type="nucleotide sequence ID" value="NZ_LR778301.1"/>
</dbReference>
<evidence type="ECO:0000259" key="1">
    <source>
        <dbReference type="Pfam" id="PF05433"/>
    </source>
</evidence>
<gene>
    <name evidence="2" type="ORF">DENOEST_1063</name>
</gene>
<name>A0A6S6Y6T2_9PROT</name>
<reference evidence="2 3" key="1">
    <citation type="submission" date="2020-03" db="EMBL/GenBank/DDBJ databases">
        <authorList>
            <consortium name="Genoscope - CEA"/>
            <person name="William W."/>
        </authorList>
    </citation>
    <scope>NUCLEOTIDE SEQUENCE [LARGE SCALE GENOMIC DNA]</scope>
    <source>
        <strain evidence="3">DSM 16959</strain>
    </source>
</reference>
<dbReference type="AlphaFoldDB" id="A0A6S6Y6T2"/>
<dbReference type="EMBL" id="LR778301">
    <property type="protein sequence ID" value="CAB1368228.1"/>
    <property type="molecule type" value="Genomic_DNA"/>
</dbReference>
<proteinExistence type="predicted"/>